<dbReference type="CDD" id="cd00818">
    <property type="entry name" value="IleRS_core"/>
    <property type="match status" value="1"/>
</dbReference>
<dbReference type="Gene3D" id="3.40.50.620">
    <property type="entry name" value="HUPs"/>
    <property type="match status" value="2"/>
</dbReference>
<dbReference type="NCBIfam" id="TIGR00392">
    <property type="entry name" value="ileS"/>
    <property type="match status" value="1"/>
</dbReference>
<accession>A0A058ZEY7</accession>
<dbReference type="HAMAP" id="MF_02003">
    <property type="entry name" value="Ile_tRNA_synth_type2"/>
    <property type="match status" value="1"/>
</dbReference>
<dbReference type="InterPro" id="IPR009080">
    <property type="entry name" value="tRNAsynth_Ia_anticodon-bd"/>
</dbReference>
<dbReference type="GO" id="GO:0002161">
    <property type="term" value="F:aminoacyl-tRNA deacylase activity"/>
    <property type="evidence" value="ECO:0007669"/>
    <property type="project" value="InterPro"/>
</dbReference>
<dbReference type="Pfam" id="PF00133">
    <property type="entry name" value="tRNA-synt_1"/>
    <property type="match status" value="1"/>
</dbReference>
<dbReference type="SUPFAM" id="SSF50677">
    <property type="entry name" value="ValRS/IleRS/LeuRS editing domain"/>
    <property type="match status" value="1"/>
</dbReference>
<evidence type="ECO:0000313" key="15">
    <source>
        <dbReference type="EMBL" id="KCV72488.1"/>
    </source>
</evidence>
<keyword evidence="8 12" id="KW-0648">Protein biosynthesis</keyword>
<dbReference type="InterPro" id="IPR001412">
    <property type="entry name" value="aa-tRNA-synth_I_CS"/>
</dbReference>
<dbReference type="GO" id="GO:0005737">
    <property type="term" value="C:cytoplasm"/>
    <property type="evidence" value="ECO:0007669"/>
    <property type="project" value="UniProtKB-SubCell"/>
</dbReference>
<dbReference type="eggNOG" id="KOG0434">
    <property type="taxonomic scope" value="Eukaryota"/>
</dbReference>
<dbReference type="InterPro" id="IPR002301">
    <property type="entry name" value="Ile-tRNA-ligase"/>
</dbReference>
<comment type="subcellular location">
    <subcellularLocation>
        <location evidence="1">Cytoplasm</location>
    </subcellularLocation>
</comment>
<comment type="similarity">
    <text evidence="2 12">Belongs to the class-I aminoacyl-tRNA synthetase family.</text>
</comment>
<feature type="domain" description="Methionyl/Valyl/Leucyl/Isoleucyl-tRNA synthetase anticodon-binding" evidence="14">
    <location>
        <begin position="709"/>
        <end position="874"/>
    </location>
</feature>
<dbReference type="GO" id="GO:0006428">
    <property type="term" value="P:isoleucyl-tRNA aminoacylation"/>
    <property type="evidence" value="ECO:0007669"/>
    <property type="project" value="InterPro"/>
</dbReference>
<evidence type="ECO:0000256" key="12">
    <source>
        <dbReference type="RuleBase" id="RU363035"/>
    </source>
</evidence>
<evidence type="ECO:0000256" key="6">
    <source>
        <dbReference type="ARBA" id="ARBA00022741"/>
    </source>
</evidence>
<evidence type="ECO:0000256" key="8">
    <source>
        <dbReference type="ARBA" id="ARBA00022917"/>
    </source>
</evidence>
<keyword evidence="9 12" id="KW-0030">Aminoacyl-tRNA synthetase</keyword>
<dbReference type="GO" id="GO:0004822">
    <property type="term" value="F:isoleucine-tRNA ligase activity"/>
    <property type="evidence" value="ECO:0007669"/>
    <property type="project" value="UniProtKB-EC"/>
</dbReference>
<dbReference type="EC" id="6.1.1.5" evidence="3"/>
<dbReference type="Pfam" id="PF19302">
    <property type="entry name" value="DUF5915"/>
    <property type="match status" value="1"/>
</dbReference>
<gene>
    <name evidence="15" type="ORF">H696_00083</name>
</gene>
<dbReference type="PANTHER" id="PTHR42780:SF1">
    <property type="entry name" value="ISOLEUCINE--TRNA LIGASE, CYTOPLASMIC"/>
    <property type="match status" value="1"/>
</dbReference>
<dbReference type="Proteomes" id="UP000030693">
    <property type="component" value="Unassembled WGS sequence"/>
</dbReference>
<dbReference type="PANTHER" id="PTHR42780">
    <property type="entry name" value="SOLEUCYL-TRNA SYNTHETASE"/>
    <property type="match status" value="1"/>
</dbReference>
<dbReference type="FunFam" id="1.10.730.10:FF:000004">
    <property type="entry name" value="Isoleucyl-tRNA synthetase, cytoplasmic"/>
    <property type="match status" value="1"/>
</dbReference>
<evidence type="ECO:0000256" key="7">
    <source>
        <dbReference type="ARBA" id="ARBA00022840"/>
    </source>
</evidence>
<reference evidence="15" key="1">
    <citation type="submission" date="2013-04" db="EMBL/GenBank/DDBJ databases">
        <title>The Genome Sequence of Fonticula alba ATCC 38817.</title>
        <authorList>
            <consortium name="The Broad Institute Genomics Platform"/>
            <person name="Russ C."/>
            <person name="Cuomo C."/>
            <person name="Burger G."/>
            <person name="Gray M.W."/>
            <person name="Holland P.W.H."/>
            <person name="King N."/>
            <person name="Lang F.B.F."/>
            <person name="Roger A.J."/>
            <person name="Ruiz-Trillo I."/>
            <person name="Brown M."/>
            <person name="Walker B."/>
            <person name="Young S."/>
            <person name="Zeng Q."/>
            <person name="Gargeya S."/>
            <person name="Fitzgerald M."/>
            <person name="Haas B."/>
            <person name="Abouelleil A."/>
            <person name="Allen A.W."/>
            <person name="Alvarado L."/>
            <person name="Arachchi H.M."/>
            <person name="Berlin A.M."/>
            <person name="Chapman S.B."/>
            <person name="Gainer-Dewar J."/>
            <person name="Goldberg J."/>
            <person name="Griggs A."/>
            <person name="Gujja S."/>
            <person name="Hansen M."/>
            <person name="Howarth C."/>
            <person name="Imamovic A."/>
            <person name="Ireland A."/>
            <person name="Larimer J."/>
            <person name="McCowan C."/>
            <person name="Murphy C."/>
            <person name="Pearson M."/>
            <person name="Poon T.W."/>
            <person name="Priest M."/>
            <person name="Roberts A."/>
            <person name="Saif S."/>
            <person name="Shea T."/>
            <person name="Sisk P."/>
            <person name="Sykes S."/>
            <person name="Wortman J."/>
            <person name="Nusbaum C."/>
            <person name="Birren B."/>
        </authorList>
    </citation>
    <scope>NUCLEOTIDE SEQUENCE [LARGE SCALE GENOMIC DNA]</scope>
    <source>
        <strain evidence="15">ATCC 38817</strain>
    </source>
</reference>
<dbReference type="InterPro" id="IPR023586">
    <property type="entry name" value="Ile-tRNA-ligase_type2"/>
</dbReference>
<dbReference type="InterPro" id="IPR033709">
    <property type="entry name" value="Anticodon_Ile_ABEc"/>
</dbReference>
<dbReference type="OMA" id="EIIVIHK"/>
<dbReference type="GeneID" id="20524808"/>
<keyword evidence="16" id="KW-1185">Reference proteome</keyword>
<comment type="catalytic activity">
    <reaction evidence="11">
        <text>tRNA(Ile) + L-isoleucine + ATP = L-isoleucyl-tRNA(Ile) + AMP + diphosphate</text>
        <dbReference type="Rhea" id="RHEA:11060"/>
        <dbReference type="Rhea" id="RHEA-COMP:9666"/>
        <dbReference type="Rhea" id="RHEA-COMP:9695"/>
        <dbReference type="ChEBI" id="CHEBI:30616"/>
        <dbReference type="ChEBI" id="CHEBI:33019"/>
        <dbReference type="ChEBI" id="CHEBI:58045"/>
        <dbReference type="ChEBI" id="CHEBI:78442"/>
        <dbReference type="ChEBI" id="CHEBI:78528"/>
        <dbReference type="ChEBI" id="CHEBI:456215"/>
        <dbReference type="EC" id="6.1.1.5"/>
    </reaction>
</comment>
<evidence type="ECO:0000259" key="13">
    <source>
        <dbReference type="Pfam" id="PF00133"/>
    </source>
</evidence>
<evidence type="ECO:0000256" key="1">
    <source>
        <dbReference type="ARBA" id="ARBA00004496"/>
    </source>
</evidence>
<dbReference type="STRING" id="691883.A0A058ZEY7"/>
<dbReference type="OrthoDB" id="1706657at2759"/>
<name>A0A058ZEY7_FONAL</name>
<keyword evidence="5 12" id="KW-0436">Ligase</keyword>
<keyword evidence="7 12" id="KW-0067">ATP-binding</keyword>
<dbReference type="RefSeq" id="XP_009492189.1">
    <property type="nucleotide sequence ID" value="XM_009493914.1"/>
</dbReference>
<dbReference type="GO" id="GO:0005524">
    <property type="term" value="F:ATP binding"/>
    <property type="evidence" value="ECO:0007669"/>
    <property type="project" value="UniProtKB-KW"/>
</dbReference>
<dbReference type="SUPFAM" id="SSF47323">
    <property type="entry name" value="Anticodon-binding domain of a subclass of class I aminoacyl-tRNA synthetases"/>
    <property type="match status" value="1"/>
</dbReference>
<feature type="domain" description="Aminoacyl-tRNA synthetase class Ia" evidence="13">
    <location>
        <begin position="19"/>
        <end position="650"/>
    </location>
</feature>
<proteinExistence type="inferred from homology"/>
<evidence type="ECO:0000256" key="9">
    <source>
        <dbReference type="ARBA" id="ARBA00023146"/>
    </source>
</evidence>
<evidence type="ECO:0000256" key="11">
    <source>
        <dbReference type="ARBA" id="ARBA00048359"/>
    </source>
</evidence>
<dbReference type="SUPFAM" id="SSF52374">
    <property type="entry name" value="Nucleotidylyl transferase"/>
    <property type="match status" value="1"/>
</dbReference>
<dbReference type="Pfam" id="PF08264">
    <property type="entry name" value="Anticodon_1"/>
    <property type="match status" value="1"/>
</dbReference>
<sequence>MTFDNVPESISFPKSEEEILAFWKQIDAFQQSLRLSEGRPRYSFYDGPPFATGLPHYGHILAGTIKDVVTRFWALRGYYVERRFGWDCHGLPVEFEIDKKLGIKSPDDVLKMGIANYNAECRSIVMRYSTEWEVTVTRTGRWIDFKNDYKTLNPEFMESVWWVFRQLFDKNLVYRGFKVMPYSMGCHTPLSNFEANQNYKDTVDPAVTVGLRLTTGKFAGHQALAWTTTPWTLPSNLALCVNPALNYVVVTEKKGKTVEGQEPEAPKSYIVAHSCLGSVFGNKLDEYTVGEEFLGEELVGSRYEPLFPYFRETYGDRAFRIVSDSYVKSDSGTGIVHQAPAFGEDDYRVCMEHGVILKGEALPCPIDDTGAFTSAVPEYAGQNVKAADKAIIRALTASGNLFKNVQITHSYPFCWRSDTPLIYRAVPSWFIRVEDLVERLLKNNTDSYWVPEFVQTQRFANWLRDARDWAVSRNRFWGTPLPLWVSEDFEEVVCIGSVEELFELSGVRVTDLHRESIDHITIPSKQGKGDLRRVTEVFDCWFESGSMPYAQQHYPFENKDVFEASFPADFVAEGLDQTRGWFYTLLVISTALFDKPPFKNLIVNGLVLAEDGRKMSKRLANYPDPTKVMDAHGADALRIYLIDSPVVRAEVLRFQERGVQRVVRDLLLPWYNAYRFFVQNADRWSTEAGRPFEHDPSSKTALKLTNLTDRWVLAATHNLISFVTKEMEAYRLYTVVPRLLRHVDQLTNWYVRLNRRRLRGDVLVAEDGSTMPADQEDTLTALRTLFEALFLMTKMMAPFTPFIAEKIYQNLYKCLPTTEEDVRSVHFTSFPVPNPAYFDPEMERAMGSMQRIIELGRVIRERRNVSIKNPLREMIIVDADASEDSPLRADVAMLEEYIRDELNVVRVRFAEPGEFNLNYQASANAARLGRRVGRSMQEIIKSARALPTEDIKKLLAGENITLHGHELTPEDFTLTLRLLSSDESAAEGSVDRESNMDGNIAVLLDLSRDQQLEDIGCARELVNRVQRLRKEAQLSVSDVVHVCLSLEVPAAENAQAAAAAAAAPAAGGKRKKAAPAAGVSAEEMAADREQLVRVLAEQQAFFERTVRSRIITPDQVPEAALPHQIITDVAEIRSTKFVLTFYRAD</sequence>
<dbReference type="InterPro" id="IPR009008">
    <property type="entry name" value="Val/Leu/Ile-tRNA-synth_edit"/>
</dbReference>
<dbReference type="AlphaFoldDB" id="A0A058ZEY7"/>
<dbReference type="InterPro" id="IPR013155">
    <property type="entry name" value="M/V/L/I-tRNA-synth_anticd-bd"/>
</dbReference>
<evidence type="ECO:0000256" key="2">
    <source>
        <dbReference type="ARBA" id="ARBA00005594"/>
    </source>
</evidence>
<dbReference type="Gene3D" id="1.10.730.10">
    <property type="entry name" value="Isoleucyl-tRNA Synthetase, Domain 1"/>
    <property type="match status" value="1"/>
</dbReference>
<evidence type="ECO:0000256" key="3">
    <source>
        <dbReference type="ARBA" id="ARBA00013165"/>
    </source>
</evidence>
<dbReference type="FunFam" id="3.40.50.620:FF:000050">
    <property type="entry name" value="Isoleucyl-tRNA synthetase,cytoplasmic"/>
    <property type="match status" value="1"/>
</dbReference>
<evidence type="ECO:0000259" key="14">
    <source>
        <dbReference type="Pfam" id="PF08264"/>
    </source>
</evidence>
<protein>
    <recommendedName>
        <fullName evidence="3">isoleucine--tRNA ligase</fullName>
        <ecNumber evidence="3">6.1.1.5</ecNumber>
    </recommendedName>
    <alternativeName>
        <fullName evidence="10">Isoleucyl-tRNA synthetase</fullName>
    </alternativeName>
</protein>
<dbReference type="InterPro" id="IPR014729">
    <property type="entry name" value="Rossmann-like_a/b/a_fold"/>
</dbReference>
<dbReference type="InterPro" id="IPR002300">
    <property type="entry name" value="aa-tRNA-synth_Ia"/>
</dbReference>
<keyword evidence="6 12" id="KW-0547">Nucleotide-binding</keyword>
<organism evidence="15">
    <name type="scientific">Fonticula alba</name>
    <name type="common">Slime mold</name>
    <dbReference type="NCBI Taxonomy" id="691883"/>
    <lineage>
        <taxon>Eukaryota</taxon>
        <taxon>Rotosphaerida</taxon>
        <taxon>Fonticulaceae</taxon>
        <taxon>Fonticula</taxon>
    </lineage>
</organism>
<evidence type="ECO:0000256" key="4">
    <source>
        <dbReference type="ARBA" id="ARBA00022490"/>
    </source>
</evidence>
<dbReference type="EMBL" id="KB932201">
    <property type="protein sequence ID" value="KCV72488.1"/>
    <property type="molecule type" value="Genomic_DNA"/>
</dbReference>
<dbReference type="CDD" id="cd07961">
    <property type="entry name" value="Anticodon_Ia_Ile_ABEc"/>
    <property type="match status" value="1"/>
</dbReference>
<evidence type="ECO:0000256" key="10">
    <source>
        <dbReference type="ARBA" id="ARBA00032665"/>
    </source>
</evidence>
<keyword evidence="4" id="KW-0963">Cytoplasm</keyword>
<evidence type="ECO:0000313" key="16">
    <source>
        <dbReference type="Proteomes" id="UP000030693"/>
    </source>
</evidence>
<evidence type="ECO:0000256" key="5">
    <source>
        <dbReference type="ARBA" id="ARBA00022598"/>
    </source>
</evidence>
<dbReference type="FunFam" id="3.40.50.620:FF:000023">
    <property type="entry name" value="Isoleucyl-tRNA synthetase,cytoplasmic"/>
    <property type="match status" value="1"/>
</dbReference>
<dbReference type="PRINTS" id="PR00984">
    <property type="entry name" value="TRNASYNTHILE"/>
</dbReference>
<dbReference type="GO" id="GO:0000049">
    <property type="term" value="F:tRNA binding"/>
    <property type="evidence" value="ECO:0007669"/>
    <property type="project" value="InterPro"/>
</dbReference>
<dbReference type="PROSITE" id="PS00178">
    <property type="entry name" value="AA_TRNA_LIGASE_I"/>
    <property type="match status" value="1"/>
</dbReference>